<feature type="domain" description="Peptidase S1" evidence="5">
    <location>
        <begin position="1"/>
        <end position="48"/>
    </location>
</feature>
<dbReference type="Gene3D" id="2.40.10.10">
    <property type="entry name" value="Trypsin-like serine proteases"/>
    <property type="match status" value="1"/>
</dbReference>
<dbReference type="PANTHER" id="PTHR24276:SF91">
    <property type="entry name" value="AT26814P-RELATED"/>
    <property type="match status" value="1"/>
</dbReference>
<keyword evidence="2" id="KW-0378">Hydrolase</keyword>
<evidence type="ECO:0000256" key="3">
    <source>
        <dbReference type="ARBA" id="ARBA00022825"/>
    </source>
</evidence>
<keyword evidence="3" id="KW-0720">Serine protease</keyword>
<dbReference type="AlphaFoldDB" id="A0A482W9H0"/>
<protein>
    <submittedName>
        <fullName evidence="6">Trypsin domain containing protein</fullName>
    </submittedName>
</protein>
<dbReference type="OrthoDB" id="546450at2759"/>
<dbReference type="PANTHER" id="PTHR24276">
    <property type="entry name" value="POLYSERASE-RELATED"/>
    <property type="match status" value="1"/>
</dbReference>
<evidence type="ECO:0000256" key="4">
    <source>
        <dbReference type="ARBA" id="ARBA00023157"/>
    </source>
</evidence>
<evidence type="ECO:0000313" key="6">
    <source>
        <dbReference type="EMBL" id="RZC41457.1"/>
    </source>
</evidence>
<name>A0A482W9H0_ASBVE</name>
<reference evidence="6 7" key="1">
    <citation type="submission" date="2017-03" db="EMBL/GenBank/DDBJ databases">
        <title>Genome of the blue death feigning beetle - Asbolus verrucosus.</title>
        <authorList>
            <person name="Rider S.D."/>
        </authorList>
    </citation>
    <scope>NUCLEOTIDE SEQUENCE [LARGE SCALE GENOMIC DNA]</scope>
    <source>
        <strain evidence="6">Butters</strain>
        <tissue evidence="6">Head and leg muscle</tissue>
    </source>
</reference>
<evidence type="ECO:0000256" key="1">
    <source>
        <dbReference type="ARBA" id="ARBA00022670"/>
    </source>
</evidence>
<accession>A0A482W9H0</accession>
<dbReference type="Proteomes" id="UP000292052">
    <property type="component" value="Unassembled WGS sequence"/>
</dbReference>
<sequence>QGDSGGPLVCGGVLTGVISTGNECANPKYPGIYSDVQYFLPWIKTVVNFTEFETNTALVTHDVTATDQNVTDAVTDSNNSMIFEQARVTVIFDNSNSNQYQFIFFPIPSNSSSLSAVALCHLIVLVFSLIL</sequence>
<dbReference type="PROSITE" id="PS50240">
    <property type="entry name" value="TRYPSIN_DOM"/>
    <property type="match status" value="1"/>
</dbReference>
<dbReference type="GO" id="GO:0006508">
    <property type="term" value="P:proteolysis"/>
    <property type="evidence" value="ECO:0007669"/>
    <property type="project" value="UniProtKB-KW"/>
</dbReference>
<gene>
    <name evidence="6" type="ORF">BDFB_006853</name>
</gene>
<evidence type="ECO:0000259" key="5">
    <source>
        <dbReference type="PROSITE" id="PS50240"/>
    </source>
</evidence>
<dbReference type="InterPro" id="IPR009003">
    <property type="entry name" value="Peptidase_S1_PA"/>
</dbReference>
<organism evidence="6 7">
    <name type="scientific">Asbolus verrucosus</name>
    <name type="common">Desert ironclad beetle</name>
    <dbReference type="NCBI Taxonomy" id="1661398"/>
    <lineage>
        <taxon>Eukaryota</taxon>
        <taxon>Metazoa</taxon>
        <taxon>Ecdysozoa</taxon>
        <taxon>Arthropoda</taxon>
        <taxon>Hexapoda</taxon>
        <taxon>Insecta</taxon>
        <taxon>Pterygota</taxon>
        <taxon>Neoptera</taxon>
        <taxon>Endopterygota</taxon>
        <taxon>Coleoptera</taxon>
        <taxon>Polyphaga</taxon>
        <taxon>Cucujiformia</taxon>
        <taxon>Tenebrionidae</taxon>
        <taxon>Pimeliinae</taxon>
        <taxon>Asbolus</taxon>
    </lineage>
</organism>
<keyword evidence="7" id="KW-1185">Reference proteome</keyword>
<feature type="non-terminal residue" evidence="6">
    <location>
        <position position="1"/>
    </location>
</feature>
<dbReference type="EMBL" id="QDEB01016880">
    <property type="protein sequence ID" value="RZC41457.1"/>
    <property type="molecule type" value="Genomic_DNA"/>
</dbReference>
<dbReference type="InterPro" id="IPR001254">
    <property type="entry name" value="Trypsin_dom"/>
</dbReference>
<keyword evidence="1" id="KW-0645">Protease</keyword>
<dbReference type="GO" id="GO:0004252">
    <property type="term" value="F:serine-type endopeptidase activity"/>
    <property type="evidence" value="ECO:0007669"/>
    <property type="project" value="InterPro"/>
</dbReference>
<proteinExistence type="predicted"/>
<dbReference type="SUPFAM" id="SSF50494">
    <property type="entry name" value="Trypsin-like serine proteases"/>
    <property type="match status" value="1"/>
</dbReference>
<dbReference type="InterPro" id="IPR050430">
    <property type="entry name" value="Peptidase_S1"/>
</dbReference>
<dbReference type="Pfam" id="PF00089">
    <property type="entry name" value="Trypsin"/>
    <property type="match status" value="1"/>
</dbReference>
<dbReference type="STRING" id="1661398.A0A482W9H0"/>
<evidence type="ECO:0000256" key="2">
    <source>
        <dbReference type="ARBA" id="ARBA00022801"/>
    </source>
</evidence>
<evidence type="ECO:0000313" key="7">
    <source>
        <dbReference type="Proteomes" id="UP000292052"/>
    </source>
</evidence>
<keyword evidence="4" id="KW-1015">Disulfide bond</keyword>
<dbReference type="InterPro" id="IPR043504">
    <property type="entry name" value="Peptidase_S1_PA_chymotrypsin"/>
</dbReference>
<comment type="caution">
    <text evidence="6">The sequence shown here is derived from an EMBL/GenBank/DDBJ whole genome shotgun (WGS) entry which is preliminary data.</text>
</comment>